<proteinExistence type="inferred from homology"/>
<feature type="region of interest" description="Disordered" evidence="6">
    <location>
        <begin position="1"/>
        <end position="79"/>
    </location>
</feature>
<protein>
    <submittedName>
        <fullName evidence="8">Transmembrane protein 176A</fullName>
    </submittedName>
</protein>
<dbReference type="PANTHER" id="PTHR23320:SF125">
    <property type="entry name" value="TRANSMEMBRANE PROTEIN 176L.1-RELATED"/>
    <property type="match status" value="1"/>
</dbReference>
<feature type="compositionally biased region" description="Low complexity" evidence="6">
    <location>
        <begin position="45"/>
        <end position="63"/>
    </location>
</feature>
<sequence length="346" mass="38666">MSQPKPKPDQHIQQLQNKAQHEPILQKPPKRKQEPQPPESPVHHQPQIQLQVPTQPQPQQIQPRTAKPNPQKERRLNKQEVQPLLPVGRFVCIMSLTVSQGEGMTVITVSPNPKSKWPVLCQILRLLCCSPVCSVSQDMKGKLSNSHTALGVVQMIVGILNIVVGIVFTCLGLHWNMDRMAMGPFWLGSVFLVAGIVCILAAKFPSSCLLVIGMIVNVVSAALAITAVALYSVDLGNSHTGYYYDYSCDQSYNSYSGYSRYDYDRYRTPSPEENMRIETCLYYKNLTEMVFRGLDIMMIVLSVLQLCVTISFCVLTGKALCKKDEDAKDPELYKQLLEDAIAVPAC</sequence>
<evidence type="ECO:0000256" key="2">
    <source>
        <dbReference type="ARBA" id="ARBA00009565"/>
    </source>
</evidence>
<keyword evidence="4 7" id="KW-1133">Transmembrane helix</keyword>
<dbReference type="AlphaFoldDB" id="A0A3N0Y5G3"/>
<dbReference type="Proteomes" id="UP000281406">
    <property type="component" value="Unassembled WGS sequence"/>
</dbReference>
<feature type="compositionally biased region" description="Basic and acidic residues" evidence="6">
    <location>
        <begin position="1"/>
        <end position="10"/>
    </location>
</feature>
<comment type="subcellular location">
    <subcellularLocation>
        <location evidence="1">Membrane</location>
        <topology evidence="1">Multi-pass membrane protein</topology>
    </subcellularLocation>
</comment>
<dbReference type="InterPro" id="IPR007237">
    <property type="entry name" value="CD20-like"/>
</dbReference>
<evidence type="ECO:0000256" key="7">
    <source>
        <dbReference type="SAM" id="Phobius"/>
    </source>
</evidence>
<evidence type="ECO:0000256" key="5">
    <source>
        <dbReference type="ARBA" id="ARBA00023136"/>
    </source>
</evidence>
<evidence type="ECO:0000256" key="3">
    <source>
        <dbReference type="ARBA" id="ARBA00022692"/>
    </source>
</evidence>
<evidence type="ECO:0000256" key="6">
    <source>
        <dbReference type="SAM" id="MobiDB-lite"/>
    </source>
</evidence>
<dbReference type="InterPro" id="IPR030417">
    <property type="entry name" value="MS4A"/>
</dbReference>
<keyword evidence="5 7" id="KW-0472">Membrane</keyword>
<evidence type="ECO:0000256" key="4">
    <source>
        <dbReference type="ARBA" id="ARBA00022989"/>
    </source>
</evidence>
<evidence type="ECO:0000313" key="9">
    <source>
        <dbReference type="Proteomes" id="UP000281406"/>
    </source>
</evidence>
<dbReference type="Pfam" id="PF04103">
    <property type="entry name" value="CD20"/>
    <property type="match status" value="1"/>
</dbReference>
<evidence type="ECO:0000256" key="1">
    <source>
        <dbReference type="ARBA" id="ARBA00004141"/>
    </source>
</evidence>
<dbReference type="PANTHER" id="PTHR23320">
    <property type="entry name" value="MEMBRANE-SPANNING 4-DOMAINS SUBFAMILY A MS4A -RELATED"/>
    <property type="match status" value="1"/>
</dbReference>
<feature type="transmembrane region" description="Helical" evidence="7">
    <location>
        <begin position="296"/>
        <end position="315"/>
    </location>
</feature>
<keyword evidence="9" id="KW-1185">Reference proteome</keyword>
<dbReference type="OrthoDB" id="8951938at2759"/>
<accession>A0A3N0Y5G3</accession>
<gene>
    <name evidence="8" type="ORF">DPX16_6840</name>
</gene>
<feature type="transmembrane region" description="Helical" evidence="7">
    <location>
        <begin position="149"/>
        <end position="175"/>
    </location>
</feature>
<comment type="caution">
    <text evidence="8">The sequence shown here is derived from an EMBL/GenBank/DDBJ whole genome shotgun (WGS) entry which is preliminary data.</text>
</comment>
<dbReference type="EMBL" id="RJVU01051648">
    <property type="protein sequence ID" value="ROL41442.1"/>
    <property type="molecule type" value="Genomic_DNA"/>
</dbReference>
<evidence type="ECO:0000313" key="8">
    <source>
        <dbReference type="EMBL" id="ROL41442.1"/>
    </source>
</evidence>
<feature type="transmembrane region" description="Helical" evidence="7">
    <location>
        <begin position="181"/>
        <end position="202"/>
    </location>
</feature>
<name>A0A3N0Y5G3_ANAGA</name>
<feature type="transmembrane region" description="Helical" evidence="7">
    <location>
        <begin position="209"/>
        <end position="233"/>
    </location>
</feature>
<organism evidence="8 9">
    <name type="scientific">Anabarilius grahami</name>
    <name type="common">Kanglang fish</name>
    <name type="synonym">Barilius grahami</name>
    <dbReference type="NCBI Taxonomy" id="495550"/>
    <lineage>
        <taxon>Eukaryota</taxon>
        <taxon>Metazoa</taxon>
        <taxon>Chordata</taxon>
        <taxon>Craniata</taxon>
        <taxon>Vertebrata</taxon>
        <taxon>Euteleostomi</taxon>
        <taxon>Actinopterygii</taxon>
        <taxon>Neopterygii</taxon>
        <taxon>Teleostei</taxon>
        <taxon>Ostariophysi</taxon>
        <taxon>Cypriniformes</taxon>
        <taxon>Xenocyprididae</taxon>
        <taxon>Xenocypridinae</taxon>
        <taxon>Xenocypridinae incertae sedis</taxon>
        <taxon>Anabarilius</taxon>
    </lineage>
</organism>
<comment type="similarity">
    <text evidence="2">Belongs to the MS4A family.</text>
</comment>
<keyword evidence="3 7" id="KW-0812">Transmembrane</keyword>
<reference evidence="8 9" key="1">
    <citation type="submission" date="2018-10" db="EMBL/GenBank/DDBJ databases">
        <title>Genome assembly for a Yunnan-Guizhou Plateau 3E fish, Anabarilius grahami (Regan), and its evolutionary and genetic applications.</title>
        <authorList>
            <person name="Jiang W."/>
        </authorList>
    </citation>
    <scope>NUCLEOTIDE SEQUENCE [LARGE SCALE GENOMIC DNA]</scope>
    <source>
        <strain evidence="8">AG-KIZ</strain>
        <tissue evidence="8">Muscle</tissue>
    </source>
</reference>
<dbReference type="GO" id="GO:0016020">
    <property type="term" value="C:membrane"/>
    <property type="evidence" value="ECO:0007669"/>
    <property type="project" value="UniProtKB-SubCell"/>
</dbReference>